<comment type="cofactor">
    <cofactor evidence="1">
        <name>Mg(2+)</name>
        <dbReference type="ChEBI" id="CHEBI:18420"/>
    </cofactor>
</comment>
<comment type="similarity">
    <text evidence="11">Belongs to the ApbE family.</text>
</comment>
<keyword evidence="7 11" id="KW-0274">FAD</keyword>
<comment type="catalytic activity">
    <reaction evidence="10 11">
        <text>L-threonyl-[protein] + FAD = FMN-L-threonyl-[protein] + AMP + H(+)</text>
        <dbReference type="Rhea" id="RHEA:36847"/>
        <dbReference type="Rhea" id="RHEA-COMP:11060"/>
        <dbReference type="Rhea" id="RHEA-COMP:11061"/>
        <dbReference type="ChEBI" id="CHEBI:15378"/>
        <dbReference type="ChEBI" id="CHEBI:30013"/>
        <dbReference type="ChEBI" id="CHEBI:57692"/>
        <dbReference type="ChEBI" id="CHEBI:74257"/>
        <dbReference type="ChEBI" id="CHEBI:456215"/>
        <dbReference type="EC" id="2.7.1.180"/>
    </reaction>
</comment>
<proteinExistence type="inferred from homology"/>
<evidence type="ECO:0000256" key="1">
    <source>
        <dbReference type="ARBA" id="ARBA00001946"/>
    </source>
</evidence>
<evidence type="ECO:0000256" key="4">
    <source>
        <dbReference type="ARBA" id="ARBA00022630"/>
    </source>
</evidence>
<sequence length="310" mass="33581">MARGQRELHLMGTVITLDIQVDADPEPILAECATLLQVAEHRFSANAADSELMAVNHAAGRHPVKVHPQLFALIELGKTHSCAPASHLNIAIGPLVQTWRIGFSDARVPSAAEIAACLPLIDPRQIQLNPATQEVYLPQVGMALDLGALAKGYSADLVIAHLQARHVQSALVNLGGNLVTWGPALAHADHLWRIGIQDPRSPRGDYLTALKLPAGSVVTSGIYERHLERDGHSYHHIFDSRTGYPLVTDLASLTIFSEKSVTGEIWTSRLFGHDANEILAQIAAEPRIEGILVFQDGHWQASAGLQGHFL</sequence>
<dbReference type="Pfam" id="PF02424">
    <property type="entry name" value="ApbE"/>
    <property type="match status" value="1"/>
</dbReference>
<comment type="caution">
    <text evidence="12">The sequence shown here is derived from an EMBL/GenBank/DDBJ whole genome shotgun (WGS) entry which is preliminary data.</text>
</comment>
<dbReference type="EC" id="2.7.1.180" evidence="2 11"/>
<keyword evidence="5 11" id="KW-0808">Transferase</keyword>
<dbReference type="EMBL" id="JBHSSM010000014">
    <property type="protein sequence ID" value="MFC6314687.1"/>
    <property type="molecule type" value="Genomic_DNA"/>
</dbReference>
<dbReference type="Proteomes" id="UP001596310">
    <property type="component" value="Unassembled WGS sequence"/>
</dbReference>
<evidence type="ECO:0000313" key="13">
    <source>
        <dbReference type="Proteomes" id="UP001596310"/>
    </source>
</evidence>
<organism evidence="12 13">
    <name type="scientific">Lapidilactobacillus achengensis</name>
    <dbReference type="NCBI Taxonomy" id="2486000"/>
    <lineage>
        <taxon>Bacteria</taxon>
        <taxon>Bacillati</taxon>
        <taxon>Bacillota</taxon>
        <taxon>Bacilli</taxon>
        <taxon>Lactobacillales</taxon>
        <taxon>Lactobacillaceae</taxon>
        <taxon>Lapidilactobacillus</taxon>
    </lineage>
</organism>
<reference evidence="13" key="1">
    <citation type="journal article" date="2019" name="Int. J. Syst. Evol. Microbiol.">
        <title>The Global Catalogue of Microorganisms (GCM) 10K type strain sequencing project: providing services to taxonomists for standard genome sequencing and annotation.</title>
        <authorList>
            <consortium name="The Broad Institute Genomics Platform"/>
            <consortium name="The Broad Institute Genome Sequencing Center for Infectious Disease"/>
            <person name="Wu L."/>
            <person name="Ma J."/>
        </authorList>
    </citation>
    <scope>NUCLEOTIDE SEQUENCE [LARGE SCALE GENOMIC DNA]</scope>
    <source>
        <strain evidence="13">CCM 8897</strain>
    </source>
</reference>
<keyword evidence="6 11" id="KW-0479">Metal-binding</keyword>
<keyword evidence="8 11" id="KW-0460">Magnesium</keyword>
<accession>A0ABW1UL65</accession>
<dbReference type="PIRSF" id="PIRSF006268">
    <property type="entry name" value="ApbE"/>
    <property type="match status" value="1"/>
</dbReference>
<dbReference type="RefSeq" id="WP_125599334.1">
    <property type="nucleotide sequence ID" value="NZ_JBHSSM010000014.1"/>
</dbReference>
<evidence type="ECO:0000256" key="10">
    <source>
        <dbReference type="ARBA" id="ARBA00048540"/>
    </source>
</evidence>
<keyword evidence="4 11" id="KW-0285">Flavoprotein</keyword>
<evidence type="ECO:0000256" key="5">
    <source>
        <dbReference type="ARBA" id="ARBA00022679"/>
    </source>
</evidence>
<evidence type="ECO:0000256" key="3">
    <source>
        <dbReference type="ARBA" id="ARBA00016337"/>
    </source>
</evidence>
<dbReference type="GO" id="GO:0016740">
    <property type="term" value="F:transferase activity"/>
    <property type="evidence" value="ECO:0007669"/>
    <property type="project" value="UniProtKB-KW"/>
</dbReference>
<dbReference type="SUPFAM" id="SSF143631">
    <property type="entry name" value="ApbE-like"/>
    <property type="match status" value="1"/>
</dbReference>
<evidence type="ECO:0000256" key="7">
    <source>
        <dbReference type="ARBA" id="ARBA00022827"/>
    </source>
</evidence>
<evidence type="ECO:0000256" key="8">
    <source>
        <dbReference type="ARBA" id="ARBA00022842"/>
    </source>
</evidence>
<name>A0ABW1UL65_9LACO</name>
<evidence type="ECO:0000256" key="6">
    <source>
        <dbReference type="ARBA" id="ARBA00022723"/>
    </source>
</evidence>
<keyword evidence="13" id="KW-1185">Reference proteome</keyword>
<evidence type="ECO:0000256" key="11">
    <source>
        <dbReference type="PIRNR" id="PIRNR006268"/>
    </source>
</evidence>
<dbReference type="PANTHER" id="PTHR30040">
    <property type="entry name" value="THIAMINE BIOSYNTHESIS LIPOPROTEIN APBE"/>
    <property type="match status" value="1"/>
</dbReference>
<dbReference type="InterPro" id="IPR003374">
    <property type="entry name" value="ApbE-like_sf"/>
</dbReference>
<evidence type="ECO:0000256" key="2">
    <source>
        <dbReference type="ARBA" id="ARBA00011955"/>
    </source>
</evidence>
<protein>
    <recommendedName>
        <fullName evidence="3 11">FAD:protein FMN transferase</fullName>
        <ecNumber evidence="2 11">2.7.1.180</ecNumber>
    </recommendedName>
    <alternativeName>
        <fullName evidence="9 11">Flavin transferase</fullName>
    </alternativeName>
</protein>
<evidence type="ECO:0000256" key="9">
    <source>
        <dbReference type="ARBA" id="ARBA00031306"/>
    </source>
</evidence>
<gene>
    <name evidence="12" type="ORF">ACFQHW_03790</name>
</gene>
<dbReference type="PANTHER" id="PTHR30040:SF2">
    <property type="entry name" value="FAD:PROTEIN FMN TRANSFERASE"/>
    <property type="match status" value="1"/>
</dbReference>
<dbReference type="InterPro" id="IPR024932">
    <property type="entry name" value="ApbE"/>
</dbReference>
<evidence type="ECO:0000313" key="12">
    <source>
        <dbReference type="EMBL" id="MFC6314687.1"/>
    </source>
</evidence>
<dbReference type="Gene3D" id="3.10.520.10">
    <property type="entry name" value="ApbE-like domains"/>
    <property type="match status" value="1"/>
</dbReference>